<name>A0A811L4A5_9BILA</name>
<gene>
    <name evidence="1" type="ORF">BOKJ2_LOCUS10745</name>
</gene>
<dbReference type="OrthoDB" id="9974378at2759"/>
<organism evidence="1 2">
    <name type="scientific">Bursaphelenchus okinawaensis</name>
    <dbReference type="NCBI Taxonomy" id="465554"/>
    <lineage>
        <taxon>Eukaryota</taxon>
        <taxon>Metazoa</taxon>
        <taxon>Ecdysozoa</taxon>
        <taxon>Nematoda</taxon>
        <taxon>Chromadorea</taxon>
        <taxon>Rhabditida</taxon>
        <taxon>Tylenchina</taxon>
        <taxon>Tylenchomorpha</taxon>
        <taxon>Aphelenchoidea</taxon>
        <taxon>Aphelenchoididae</taxon>
        <taxon>Bursaphelenchus</taxon>
    </lineage>
</organism>
<sequence>MLPIYNGKHLNRLKAVSVSTVRVKRTCYTFLNVLNNSKLWKIIALITIFLNYRLIQQIRYKDEKFVEITRKNSLVLSSREYEKEYCVIPDYWDPDVLSFPRSSITLVTHTAIEFIDYLDEHLKTWTGPISIAVIVPNPMHAYNLTGHDDYGTEEAVNYAFTYSLAKLDMLKAKQSKQITMNLIYKKEDKCHETLNVPLIRLVENKEFVTDRYNLIRRFAGYPANYLRNMARYGSKTNLIFQTDIENIPSEDFEQSLRPLANELLVSAQRKSLLIVPEFETTLGLDIPRNKPQLQQMYASGDVIESYTRRFHSANHRLPYIRQWMESNDSAIIPFKIIPYQGNMWEPAFVTYHRVLPFHPLLISDIHQDARFQVEETCRAGFDYIMVSNLFTVHPGFRLIADKIIDGARNDTMREMLTSYSNFKSNLDQRYPGTKDKCPDKSVERVL</sequence>
<dbReference type="EMBL" id="CAJFDH010000005">
    <property type="protein sequence ID" value="CAD5223975.1"/>
    <property type="molecule type" value="Genomic_DNA"/>
</dbReference>
<protein>
    <submittedName>
        <fullName evidence="1">Uncharacterized protein</fullName>
    </submittedName>
</protein>
<dbReference type="PANTHER" id="PTHR47411:SF3">
    <property type="entry name" value="I-BETA-1,3-N-ACETYLGLUCOSAMINYLTRANSFERASE"/>
    <property type="match status" value="1"/>
</dbReference>
<comment type="caution">
    <text evidence="1">The sequence shown here is derived from an EMBL/GenBank/DDBJ whole genome shotgun (WGS) entry which is preliminary data.</text>
</comment>
<dbReference type="PANTHER" id="PTHR47411">
    <property type="entry name" value="B3GNT1, BETA-1,3-N-ACETYLGUCOSAMINYLTRANSFERASE 1, HOMOLOG"/>
    <property type="match status" value="1"/>
</dbReference>
<evidence type="ECO:0000313" key="2">
    <source>
        <dbReference type="Proteomes" id="UP000614601"/>
    </source>
</evidence>
<accession>A0A811L4A5</accession>
<dbReference type="EMBL" id="CAJFCW020000005">
    <property type="protein sequence ID" value="CAG9119271.1"/>
    <property type="molecule type" value="Genomic_DNA"/>
</dbReference>
<keyword evidence="2" id="KW-1185">Reference proteome</keyword>
<evidence type="ECO:0000313" key="1">
    <source>
        <dbReference type="EMBL" id="CAD5223975.1"/>
    </source>
</evidence>
<proteinExistence type="predicted"/>
<dbReference type="Proteomes" id="UP000614601">
    <property type="component" value="Unassembled WGS sequence"/>
</dbReference>
<dbReference type="AlphaFoldDB" id="A0A811L4A5"/>
<reference evidence="1" key="1">
    <citation type="submission" date="2020-09" db="EMBL/GenBank/DDBJ databases">
        <authorList>
            <person name="Kikuchi T."/>
        </authorList>
    </citation>
    <scope>NUCLEOTIDE SEQUENCE</scope>
    <source>
        <strain evidence="1">SH1</strain>
    </source>
</reference>
<dbReference type="Proteomes" id="UP000783686">
    <property type="component" value="Unassembled WGS sequence"/>
</dbReference>
<dbReference type="Pfam" id="PF13896">
    <property type="entry name" value="Glyco_transf_49"/>
    <property type="match status" value="1"/>
</dbReference>